<feature type="signal peptide" evidence="1">
    <location>
        <begin position="1"/>
        <end position="19"/>
    </location>
</feature>
<organism evidence="2 3">
    <name type="scientific">Hyunsoonleella jejuensis</name>
    <dbReference type="NCBI Taxonomy" id="419940"/>
    <lineage>
        <taxon>Bacteria</taxon>
        <taxon>Pseudomonadati</taxon>
        <taxon>Bacteroidota</taxon>
        <taxon>Flavobacteriia</taxon>
        <taxon>Flavobacteriales</taxon>
        <taxon>Flavobacteriaceae</taxon>
    </lineage>
</organism>
<name>A0A1H9DRF7_9FLAO</name>
<keyword evidence="1" id="KW-0732">Signal</keyword>
<evidence type="ECO:0000256" key="1">
    <source>
        <dbReference type="SAM" id="SignalP"/>
    </source>
</evidence>
<evidence type="ECO:0000313" key="2">
    <source>
        <dbReference type="EMBL" id="SEQ15991.1"/>
    </source>
</evidence>
<protein>
    <submittedName>
        <fullName evidence="2">MORN repeat variant</fullName>
    </submittedName>
</protein>
<evidence type="ECO:0000313" key="3">
    <source>
        <dbReference type="Proteomes" id="UP000198999"/>
    </source>
</evidence>
<sequence>MKKLGFIILLVGWFNSAVAQTFNQFNENGKRHGVWRKYFDGTKVLRYEGAFANGKEIGLFKFYKNIKGKAVLSATRQFNDTTDIAQVKFYTSKGKVISEGNMRGKTYIGTWKYYQKNSDKLLTLENYNSEGNLDGERFVYYENGQIAEEKHYKNGLLEGKAINYSLKGVVLKTLIYVNDELHGSAKFFNPKGELLVEGQYKKGGKHGIWKYYDKGKLDETKDFTVKGKYKPIKKAP</sequence>
<feature type="chain" id="PRO_5011463330" evidence="1">
    <location>
        <begin position="20"/>
        <end position="236"/>
    </location>
</feature>
<proteinExistence type="predicted"/>
<dbReference type="Proteomes" id="UP000198999">
    <property type="component" value="Unassembled WGS sequence"/>
</dbReference>
<dbReference type="Gene3D" id="3.90.930.1">
    <property type="match status" value="1"/>
</dbReference>
<dbReference type="InterPro" id="IPR011652">
    <property type="entry name" value="MORN_2"/>
</dbReference>
<dbReference type="OrthoDB" id="9785122at2"/>
<dbReference type="AlphaFoldDB" id="A0A1H9DRF7"/>
<reference evidence="2 3" key="1">
    <citation type="submission" date="2016-10" db="EMBL/GenBank/DDBJ databases">
        <authorList>
            <person name="de Groot N.N."/>
        </authorList>
    </citation>
    <scope>NUCLEOTIDE SEQUENCE [LARGE SCALE GENOMIC DNA]</scope>
    <source>
        <strain evidence="2 3">DSM 21035</strain>
    </source>
</reference>
<dbReference type="EMBL" id="FOFN01000001">
    <property type="protein sequence ID" value="SEQ15991.1"/>
    <property type="molecule type" value="Genomic_DNA"/>
</dbReference>
<accession>A0A1H9DRF7</accession>
<gene>
    <name evidence="2" type="ORF">SAMN05421824_1316</name>
</gene>
<dbReference type="RefSeq" id="WP_092577308.1">
    <property type="nucleotide sequence ID" value="NZ_FOFN01000001.1"/>
</dbReference>
<dbReference type="Pfam" id="PF07661">
    <property type="entry name" value="MORN_2"/>
    <property type="match status" value="2"/>
</dbReference>
<dbReference type="SUPFAM" id="SSF82185">
    <property type="entry name" value="Histone H3 K4-specific methyltransferase SET7/9 N-terminal domain"/>
    <property type="match status" value="1"/>
</dbReference>
<dbReference type="Gene3D" id="2.20.110.10">
    <property type="entry name" value="Histone H3 K4-specific methyltransferase SET7/9 N-terminal domain"/>
    <property type="match status" value="1"/>
</dbReference>
<keyword evidence="3" id="KW-1185">Reference proteome</keyword>
<dbReference type="STRING" id="419940.SAMN05421824_1316"/>